<dbReference type="KEGG" id="gog:C1280_25600"/>
<dbReference type="AlphaFoldDB" id="A0A2Z3H8X0"/>
<dbReference type="InterPro" id="IPR012902">
    <property type="entry name" value="N_methyl_site"/>
</dbReference>
<dbReference type="OrthoDB" id="282380at2"/>
<dbReference type="PROSITE" id="PS00409">
    <property type="entry name" value="PROKAR_NTER_METHYL"/>
    <property type="match status" value="1"/>
</dbReference>
<name>A0A2Z3H8X0_9BACT</name>
<dbReference type="InterPro" id="IPR011453">
    <property type="entry name" value="DUF1559"/>
</dbReference>
<dbReference type="InterPro" id="IPR027558">
    <property type="entry name" value="Pre_pil_HX9DG_C"/>
</dbReference>
<dbReference type="SUPFAM" id="SSF54523">
    <property type="entry name" value="Pili subunits"/>
    <property type="match status" value="1"/>
</dbReference>
<feature type="region of interest" description="Disordered" evidence="1">
    <location>
        <begin position="1"/>
        <end position="27"/>
    </location>
</feature>
<feature type="compositionally biased region" description="Basic and acidic residues" evidence="1">
    <location>
        <begin position="9"/>
        <end position="21"/>
    </location>
</feature>
<dbReference type="PANTHER" id="PTHR30093">
    <property type="entry name" value="GENERAL SECRETION PATHWAY PROTEIN G"/>
    <property type="match status" value="1"/>
</dbReference>
<keyword evidence="5" id="KW-1185">Reference proteome</keyword>
<dbReference type="EMBL" id="CP025958">
    <property type="protein sequence ID" value="AWM40046.1"/>
    <property type="molecule type" value="Genomic_DNA"/>
</dbReference>
<keyword evidence="2" id="KW-1133">Transmembrane helix</keyword>
<dbReference type="InterPro" id="IPR045584">
    <property type="entry name" value="Pilin-like"/>
</dbReference>
<evidence type="ECO:0000256" key="1">
    <source>
        <dbReference type="SAM" id="MobiDB-lite"/>
    </source>
</evidence>
<evidence type="ECO:0000256" key="2">
    <source>
        <dbReference type="SAM" id="Phobius"/>
    </source>
</evidence>
<protein>
    <submittedName>
        <fullName evidence="4">DUF1559 domain-containing protein</fullName>
    </submittedName>
</protein>
<dbReference type="NCBIfam" id="TIGR02532">
    <property type="entry name" value="IV_pilin_GFxxxE"/>
    <property type="match status" value="1"/>
</dbReference>
<evidence type="ECO:0000313" key="5">
    <source>
        <dbReference type="Proteomes" id="UP000245802"/>
    </source>
</evidence>
<dbReference type="PANTHER" id="PTHR30093:SF2">
    <property type="entry name" value="TYPE II SECRETION SYSTEM PROTEIN H"/>
    <property type="match status" value="1"/>
</dbReference>
<organism evidence="4 5">
    <name type="scientific">Gemmata obscuriglobus</name>
    <dbReference type="NCBI Taxonomy" id="114"/>
    <lineage>
        <taxon>Bacteria</taxon>
        <taxon>Pseudomonadati</taxon>
        <taxon>Planctomycetota</taxon>
        <taxon>Planctomycetia</taxon>
        <taxon>Gemmatales</taxon>
        <taxon>Gemmataceae</taxon>
        <taxon>Gemmata</taxon>
    </lineage>
</organism>
<evidence type="ECO:0000313" key="4">
    <source>
        <dbReference type="EMBL" id="AWM40046.1"/>
    </source>
</evidence>
<sequence length="318" mass="33737">MRAPFRRHTPGDGRHQARCHLDNGGAASGTISPRRAIQMAGGVMSRSARRGLSLVEVLVAIAIVVILIGLLMPATRRIHEAAGRVKCQNNFKHLILGLHNAHDVSSSVPMLPWVNRRSEPSFPPGCFGPGAAPEERLSWMVALLPHVEQESQGALYRRFDREKGYAANLPAGQTSVTAFICPSSQEATTVAGLTNYVAMAGLGSEAASRPAGAAGNGFMGYDRVTPISMIKDGTSNTIALTETRVGLGPWARGGPSNLRGFESAEFLNHAEGRSRSNVPHGMNVGMADGSVRFIGPWTDPKKLVAAITIAGGETTELD</sequence>
<dbReference type="Pfam" id="PF07963">
    <property type="entry name" value="N_methyl"/>
    <property type="match status" value="1"/>
</dbReference>
<dbReference type="Proteomes" id="UP000245802">
    <property type="component" value="Chromosome"/>
</dbReference>
<reference evidence="4 5" key="1">
    <citation type="submission" date="2018-01" db="EMBL/GenBank/DDBJ databases">
        <title>G. obscuriglobus.</title>
        <authorList>
            <person name="Franke J."/>
            <person name="Blomberg W."/>
            <person name="Selmecki A."/>
        </authorList>
    </citation>
    <scope>NUCLEOTIDE SEQUENCE [LARGE SCALE GENOMIC DNA]</scope>
    <source>
        <strain evidence="4 5">DSM 5831</strain>
    </source>
</reference>
<accession>A0A2Z3H8X0</accession>
<feature type="transmembrane region" description="Helical" evidence="2">
    <location>
        <begin position="54"/>
        <end position="74"/>
    </location>
</feature>
<dbReference type="NCBIfam" id="TIGR04294">
    <property type="entry name" value="pre_pil_HX9DG"/>
    <property type="match status" value="1"/>
</dbReference>
<keyword evidence="2" id="KW-0812">Transmembrane</keyword>
<gene>
    <name evidence="4" type="ORF">C1280_25600</name>
</gene>
<feature type="domain" description="DUF1559" evidence="3">
    <location>
        <begin position="78"/>
        <end position="253"/>
    </location>
</feature>
<evidence type="ECO:0000259" key="3">
    <source>
        <dbReference type="Pfam" id="PF07596"/>
    </source>
</evidence>
<dbReference type="Pfam" id="PF07596">
    <property type="entry name" value="SBP_bac_10"/>
    <property type="match status" value="1"/>
</dbReference>
<proteinExistence type="predicted"/>
<keyword evidence="2" id="KW-0472">Membrane</keyword>